<dbReference type="Pfam" id="PF09588">
    <property type="entry name" value="YqaJ"/>
    <property type="match status" value="1"/>
</dbReference>
<organism evidence="2 3">
    <name type="scientific">Macrosiphum euphorbiae</name>
    <name type="common">potato aphid</name>
    <dbReference type="NCBI Taxonomy" id="13131"/>
    <lineage>
        <taxon>Eukaryota</taxon>
        <taxon>Metazoa</taxon>
        <taxon>Ecdysozoa</taxon>
        <taxon>Arthropoda</taxon>
        <taxon>Hexapoda</taxon>
        <taxon>Insecta</taxon>
        <taxon>Pterygota</taxon>
        <taxon>Neoptera</taxon>
        <taxon>Paraneoptera</taxon>
        <taxon>Hemiptera</taxon>
        <taxon>Sternorrhyncha</taxon>
        <taxon>Aphidomorpha</taxon>
        <taxon>Aphidoidea</taxon>
        <taxon>Aphididae</taxon>
        <taxon>Macrosiphini</taxon>
        <taxon>Macrosiphum</taxon>
    </lineage>
</organism>
<gene>
    <name evidence="2" type="ORF">MEUPH1_LOCUS14638</name>
</gene>
<comment type="caution">
    <text evidence="2">The sequence shown here is derived from an EMBL/GenBank/DDBJ whole genome shotgun (WGS) entry which is preliminary data.</text>
</comment>
<evidence type="ECO:0000259" key="1">
    <source>
        <dbReference type="Pfam" id="PF09588"/>
    </source>
</evidence>
<dbReference type="CDD" id="cd22343">
    <property type="entry name" value="PDDEXK_lambda_exonuclease-like"/>
    <property type="match status" value="1"/>
</dbReference>
<dbReference type="InterPro" id="IPR011604">
    <property type="entry name" value="PDDEXK-like_dom_sf"/>
</dbReference>
<dbReference type="AlphaFoldDB" id="A0AAV0WT67"/>
<dbReference type="Proteomes" id="UP001160148">
    <property type="component" value="Unassembled WGS sequence"/>
</dbReference>
<dbReference type="InterPro" id="IPR051703">
    <property type="entry name" value="NF-kappa-B_Signaling_Reg"/>
</dbReference>
<dbReference type="InterPro" id="IPR011335">
    <property type="entry name" value="Restrct_endonuc-II-like"/>
</dbReference>
<reference evidence="2 3" key="1">
    <citation type="submission" date="2023-01" db="EMBL/GenBank/DDBJ databases">
        <authorList>
            <person name="Whitehead M."/>
        </authorList>
    </citation>
    <scope>NUCLEOTIDE SEQUENCE [LARGE SCALE GENOMIC DNA]</scope>
</reference>
<dbReference type="PANTHER" id="PTHR46609:SF6">
    <property type="entry name" value="EXONUCLEASE, PHAGE-TYPE_RECB, C-TERMINAL DOMAIN-CONTAINING PROTEIN-RELATED"/>
    <property type="match status" value="1"/>
</dbReference>
<dbReference type="InterPro" id="IPR019080">
    <property type="entry name" value="YqaJ_viral_recombinase"/>
</dbReference>
<dbReference type="Gene3D" id="3.90.320.10">
    <property type="match status" value="1"/>
</dbReference>
<dbReference type="EMBL" id="CARXXK010000002">
    <property type="protein sequence ID" value="CAI6359204.1"/>
    <property type="molecule type" value="Genomic_DNA"/>
</dbReference>
<feature type="domain" description="YqaJ viral recombinase" evidence="1">
    <location>
        <begin position="21"/>
        <end position="152"/>
    </location>
</feature>
<name>A0AAV0WT67_9HEMI</name>
<evidence type="ECO:0000313" key="2">
    <source>
        <dbReference type="EMBL" id="CAI6359204.1"/>
    </source>
</evidence>
<dbReference type="GO" id="GO:0006281">
    <property type="term" value="P:DNA repair"/>
    <property type="evidence" value="ECO:0007669"/>
    <property type="project" value="UniProtKB-ARBA"/>
</dbReference>
<dbReference type="SUPFAM" id="SSF52980">
    <property type="entry name" value="Restriction endonuclease-like"/>
    <property type="match status" value="1"/>
</dbReference>
<dbReference type="PANTHER" id="PTHR46609">
    <property type="entry name" value="EXONUCLEASE, PHAGE-TYPE/RECB, C-TERMINAL DOMAIN-CONTAINING PROTEIN"/>
    <property type="match status" value="1"/>
</dbReference>
<proteinExistence type="predicted"/>
<sequence>MRISASLKAHKIKTLRNKSEECQNKLAISLLNETVIVGKGASNIQYGLQTEDKAFNKFCDMYNIDVVKSGLFFHICRPWISASSDGLILKNGKISSVLEIKCPSSCKQKSIIDQLTGKSNLSYIEVKNGEVGLKYSHIYYTQIQMLLYCTGLNDCHLFIFNEIKPLSLIIKKDLTFLENIIPILDKFYFSFYLPNLCNQSNTL</sequence>
<evidence type="ECO:0000313" key="3">
    <source>
        <dbReference type="Proteomes" id="UP001160148"/>
    </source>
</evidence>
<protein>
    <recommendedName>
        <fullName evidence="1">YqaJ viral recombinase domain-containing protein</fullName>
    </recommendedName>
</protein>
<keyword evidence="3" id="KW-1185">Reference proteome</keyword>
<accession>A0AAV0WT67</accession>